<reference evidence="2 3" key="1">
    <citation type="submission" date="2020-02" db="EMBL/GenBank/DDBJ databases">
        <title>Draft genome sequence of Haematococcus lacustris strain NIES-144.</title>
        <authorList>
            <person name="Morimoto D."/>
            <person name="Nakagawa S."/>
            <person name="Yoshida T."/>
            <person name="Sawayama S."/>
        </authorList>
    </citation>
    <scope>NUCLEOTIDE SEQUENCE [LARGE SCALE GENOMIC DNA]</scope>
    <source>
        <strain evidence="2 3">NIES-144</strain>
    </source>
</reference>
<evidence type="ECO:0000313" key="3">
    <source>
        <dbReference type="Proteomes" id="UP000485058"/>
    </source>
</evidence>
<proteinExistence type="predicted"/>
<name>A0A6A0A4I9_HAELA</name>
<feature type="compositionally biased region" description="Low complexity" evidence="1">
    <location>
        <begin position="78"/>
        <end position="88"/>
    </location>
</feature>
<sequence>MAHAGNRTPATCCYSSAANTANSYRHKEGPSASKDHSHSTAGGRQTSCSGHNNKQGTKAGQKWQTSGQQRGGDVANGSSKPSSPPSTSVLQCDMVGERGRWAFTHTCFRGSTPRGKRSKPWPCHAVGTKVVISSRRGVLHATFWFPTDVATNATFSPKQMTAKKEPPHGGDKRTENTPLRRSSLCFSTPSSCSRASTAGRSDCAPGSLPKQSHSDWSWARCIGASLWPTKRGGECILAPIKAGSRLRHCLPGGILQIAPGKADSSPLYSLKNSKLLRRYNYLKSYLTLYRVLPTRFLPHGYRVLRQITTGSCRTATGSCDVWLQGPAARPQGPATLGYRVLPHAYRGSAARLQGPATHFYRVLPHAYRVLRRLSTGFCRTPTGSYDTRLQGSAAQPQGLVTHFYRVLPHAYRVLRPTSTGFCLTATGSWDICLQGSGAQLQGPATLVYRVLPHGYR</sequence>
<accession>A0A6A0A4I9</accession>
<feature type="region of interest" description="Disordered" evidence="1">
    <location>
        <begin position="156"/>
        <end position="213"/>
    </location>
</feature>
<dbReference type="Proteomes" id="UP000485058">
    <property type="component" value="Unassembled WGS sequence"/>
</dbReference>
<evidence type="ECO:0000313" key="2">
    <source>
        <dbReference type="EMBL" id="GFH27298.1"/>
    </source>
</evidence>
<feature type="compositionally biased region" description="Basic and acidic residues" evidence="1">
    <location>
        <begin position="25"/>
        <end position="38"/>
    </location>
</feature>
<feature type="non-terminal residue" evidence="2">
    <location>
        <position position="456"/>
    </location>
</feature>
<feature type="compositionally biased region" description="Low complexity" evidence="1">
    <location>
        <begin position="180"/>
        <end position="194"/>
    </location>
</feature>
<feature type="compositionally biased region" description="Basic and acidic residues" evidence="1">
    <location>
        <begin position="162"/>
        <end position="175"/>
    </location>
</feature>
<dbReference type="EMBL" id="BLLF01003426">
    <property type="protein sequence ID" value="GFH27298.1"/>
    <property type="molecule type" value="Genomic_DNA"/>
</dbReference>
<comment type="caution">
    <text evidence="2">The sequence shown here is derived from an EMBL/GenBank/DDBJ whole genome shotgun (WGS) entry which is preliminary data.</text>
</comment>
<keyword evidence="3" id="KW-1185">Reference proteome</keyword>
<feature type="compositionally biased region" description="Polar residues" evidence="1">
    <location>
        <begin position="39"/>
        <end position="68"/>
    </location>
</feature>
<dbReference type="AlphaFoldDB" id="A0A6A0A4I9"/>
<evidence type="ECO:0000256" key="1">
    <source>
        <dbReference type="SAM" id="MobiDB-lite"/>
    </source>
</evidence>
<gene>
    <name evidence="2" type="ORF">HaLaN_25599</name>
</gene>
<feature type="region of interest" description="Disordered" evidence="1">
    <location>
        <begin position="23"/>
        <end position="90"/>
    </location>
</feature>
<organism evidence="2 3">
    <name type="scientific">Haematococcus lacustris</name>
    <name type="common">Green alga</name>
    <name type="synonym">Haematococcus pluvialis</name>
    <dbReference type="NCBI Taxonomy" id="44745"/>
    <lineage>
        <taxon>Eukaryota</taxon>
        <taxon>Viridiplantae</taxon>
        <taxon>Chlorophyta</taxon>
        <taxon>core chlorophytes</taxon>
        <taxon>Chlorophyceae</taxon>
        <taxon>CS clade</taxon>
        <taxon>Chlamydomonadales</taxon>
        <taxon>Haematococcaceae</taxon>
        <taxon>Haematococcus</taxon>
    </lineage>
</organism>
<feature type="non-terminal residue" evidence="2">
    <location>
        <position position="1"/>
    </location>
</feature>
<protein>
    <submittedName>
        <fullName evidence="2">Uncharacterized protein</fullName>
    </submittedName>
</protein>